<evidence type="ECO:0000313" key="8">
    <source>
        <dbReference type="Proteomes" id="UP000295793"/>
    </source>
</evidence>
<keyword evidence="5" id="KW-0472">Membrane</keyword>
<dbReference type="SUPFAM" id="SSF103190">
    <property type="entry name" value="Sensory domain-like"/>
    <property type="match status" value="1"/>
</dbReference>
<dbReference type="PROSITE" id="PS50111">
    <property type="entry name" value="CHEMOTAXIS_TRANSDUC_2"/>
    <property type="match status" value="1"/>
</dbReference>
<dbReference type="Gene3D" id="3.30.450.20">
    <property type="entry name" value="PAS domain"/>
    <property type="match status" value="1"/>
</dbReference>
<keyword evidence="5" id="KW-0812">Transmembrane</keyword>
<evidence type="ECO:0000256" key="4">
    <source>
        <dbReference type="PROSITE-ProRule" id="PRU00284"/>
    </source>
</evidence>
<accession>A0A4R3ICL2</accession>
<dbReference type="GO" id="GO:0006935">
    <property type="term" value="P:chemotaxis"/>
    <property type="evidence" value="ECO:0007669"/>
    <property type="project" value="UniProtKB-ARBA"/>
</dbReference>
<evidence type="ECO:0000313" key="7">
    <source>
        <dbReference type="EMBL" id="TCS43306.1"/>
    </source>
</evidence>
<dbReference type="SUPFAM" id="SSF58104">
    <property type="entry name" value="Methyl-accepting chemotaxis protein (MCP) signaling domain"/>
    <property type="match status" value="1"/>
</dbReference>
<feature type="domain" description="Methyl-accepting transducer" evidence="6">
    <location>
        <begin position="354"/>
        <end position="590"/>
    </location>
</feature>
<feature type="transmembrane region" description="Helical" evidence="5">
    <location>
        <begin position="271"/>
        <end position="293"/>
    </location>
</feature>
<evidence type="ECO:0000256" key="5">
    <source>
        <dbReference type="SAM" id="Phobius"/>
    </source>
</evidence>
<dbReference type="GO" id="GO:0007165">
    <property type="term" value="P:signal transduction"/>
    <property type="evidence" value="ECO:0007669"/>
    <property type="project" value="UniProtKB-KW"/>
</dbReference>
<dbReference type="GO" id="GO:0016020">
    <property type="term" value="C:membrane"/>
    <property type="evidence" value="ECO:0007669"/>
    <property type="project" value="UniProtKB-SubCell"/>
</dbReference>
<dbReference type="EMBL" id="SLZR01000002">
    <property type="protein sequence ID" value="TCS43306.1"/>
    <property type="molecule type" value="Genomic_DNA"/>
</dbReference>
<comment type="subcellular location">
    <subcellularLocation>
        <location evidence="1">Membrane</location>
    </subcellularLocation>
</comment>
<evidence type="ECO:0000256" key="3">
    <source>
        <dbReference type="ARBA" id="ARBA00029447"/>
    </source>
</evidence>
<dbReference type="RefSeq" id="WP_132700123.1">
    <property type="nucleotide sequence ID" value="NZ_SLZR01000002.1"/>
</dbReference>
<dbReference type="OrthoDB" id="5867045at2"/>
<sequence>MNKFRTQILGTLSLLIALTVFLLIGLSYSAFRQESITLNTEILQAKNDTVKNEINRQIDVYHGMLAGLNVTRADLQNGKLAAQAYSQLELLFNQFGKVANGTFLFSKDGDIWGRNGDPLDINVKAASRDYYQGVFQQNQSFYMSAPYVSSTSGKKVVGMAYRLNNDLAVLATINLDALLGSIYHRDDMFFFTSDGTILFSPYPELLDKNIFQLRPHYKNFSLAKPHISYQADVDGQAVAFTAFWSNIDANNWQFVTFFRNKSINQNANAQLISSILIAGISLLIVTGILWLVIQRLILTPVGGAPAEIASPMEKMAQGDLAQNLTKTGKETGIYASLINLSEQLSKLIKGSLGISESVSAASLELSTVMGETLRNAQDELEQVELISTALNELASTSMEVSDKASMAETETKRAQENVANGKKTLDQNRQLTAEIDSSIADSAKIVEQLQQYSVEIGSVTEVINNISEQTNLLALNAAIEAARAGEHGRGFAVVADEVRSLASKTQASTISIQENIEKLQSQSTKANQNMLRNVELIQESVKLADSVDASFEDISAAVESISELNSMVATAAQEQHSVIEDVSKNTTHAYDLVQQNVAAANQTMQAANELSQLAETQKSELEYFRV</sequence>
<proteinExistence type="inferred from homology"/>
<name>A0A4R3ICL2_9GAMM</name>
<dbReference type="Gene3D" id="1.10.287.950">
    <property type="entry name" value="Methyl-accepting chemotaxis protein"/>
    <property type="match status" value="1"/>
</dbReference>
<gene>
    <name evidence="7" type="ORF">BCF53_102333</name>
</gene>
<reference evidence="7 8" key="1">
    <citation type="submission" date="2019-03" db="EMBL/GenBank/DDBJ databases">
        <title>Genomic Encyclopedia of Archaeal and Bacterial Type Strains, Phase II (KMG-II): from individual species to whole genera.</title>
        <authorList>
            <person name="Goeker M."/>
        </authorList>
    </citation>
    <scope>NUCLEOTIDE SEQUENCE [LARGE SCALE GENOMIC DNA]</scope>
    <source>
        <strain evidence="7 8">DSM 15388</strain>
    </source>
</reference>
<evidence type="ECO:0000256" key="1">
    <source>
        <dbReference type="ARBA" id="ARBA00004370"/>
    </source>
</evidence>
<keyword evidence="5" id="KW-1133">Transmembrane helix</keyword>
<evidence type="ECO:0000259" key="6">
    <source>
        <dbReference type="PROSITE" id="PS50111"/>
    </source>
</evidence>
<dbReference type="InterPro" id="IPR004089">
    <property type="entry name" value="MCPsignal_dom"/>
</dbReference>
<dbReference type="PANTHER" id="PTHR32089">
    <property type="entry name" value="METHYL-ACCEPTING CHEMOTAXIS PROTEIN MCPB"/>
    <property type="match status" value="1"/>
</dbReference>
<organism evidence="7 8">
    <name type="scientific">Reinekea marinisedimentorum</name>
    <dbReference type="NCBI Taxonomy" id="230495"/>
    <lineage>
        <taxon>Bacteria</taxon>
        <taxon>Pseudomonadati</taxon>
        <taxon>Pseudomonadota</taxon>
        <taxon>Gammaproteobacteria</taxon>
        <taxon>Oceanospirillales</taxon>
        <taxon>Saccharospirillaceae</taxon>
        <taxon>Reinekea</taxon>
    </lineage>
</organism>
<dbReference type="Pfam" id="PF00015">
    <property type="entry name" value="MCPsignal"/>
    <property type="match status" value="1"/>
</dbReference>
<dbReference type="AlphaFoldDB" id="A0A4R3ICL2"/>
<evidence type="ECO:0000256" key="2">
    <source>
        <dbReference type="ARBA" id="ARBA00023224"/>
    </source>
</evidence>
<dbReference type="PANTHER" id="PTHR32089:SF33">
    <property type="entry name" value="TOXIN COREGULATED PILUS BIOSYNTHESIS PROTEIN I"/>
    <property type="match status" value="1"/>
</dbReference>
<dbReference type="FunFam" id="1.10.287.950:FF:000001">
    <property type="entry name" value="Methyl-accepting chemotaxis sensory transducer"/>
    <property type="match status" value="1"/>
</dbReference>
<dbReference type="CDD" id="cd11386">
    <property type="entry name" value="MCP_signal"/>
    <property type="match status" value="1"/>
</dbReference>
<dbReference type="SMART" id="SM00283">
    <property type="entry name" value="MA"/>
    <property type="match status" value="1"/>
</dbReference>
<protein>
    <submittedName>
        <fullName evidence="7">Methyl-accepting chemotaxis protein</fullName>
    </submittedName>
</protein>
<comment type="caution">
    <text evidence="7">The sequence shown here is derived from an EMBL/GenBank/DDBJ whole genome shotgun (WGS) entry which is preliminary data.</text>
</comment>
<keyword evidence="8" id="KW-1185">Reference proteome</keyword>
<dbReference type="InterPro" id="IPR029151">
    <property type="entry name" value="Sensor-like_sf"/>
</dbReference>
<dbReference type="Proteomes" id="UP000295793">
    <property type="component" value="Unassembled WGS sequence"/>
</dbReference>
<keyword evidence="2 4" id="KW-0807">Transducer</keyword>
<comment type="similarity">
    <text evidence="3">Belongs to the methyl-accepting chemotaxis (MCP) protein family.</text>
</comment>